<dbReference type="SMART" id="SM00233">
    <property type="entry name" value="PH"/>
    <property type="match status" value="1"/>
</dbReference>
<dbReference type="GO" id="GO:0005886">
    <property type="term" value="C:plasma membrane"/>
    <property type="evidence" value="ECO:0007669"/>
    <property type="project" value="TreeGrafter"/>
</dbReference>
<gene>
    <name evidence="2" type="ORF">SPRG_12222</name>
</gene>
<accession>A0A067BUQ8</accession>
<keyword evidence="3" id="KW-1185">Reference proteome</keyword>
<dbReference type="InterPro" id="IPR011993">
    <property type="entry name" value="PH-like_dom_sf"/>
</dbReference>
<dbReference type="PANTHER" id="PTHR12092">
    <property type="entry name" value="PLECKSTRIN"/>
    <property type="match status" value="1"/>
</dbReference>
<dbReference type="InterPro" id="IPR001849">
    <property type="entry name" value="PH_domain"/>
</dbReference>
<dbReference type="OrthoDB" id="185175at2759"/>
<evidence type="ECO:0000313" key="2">
    <source>
        <dbReference type="EMBL" id="KDO22013.1"/>
    </source>
</evidence>
<protein>
    <recommendedName>
        <fullName evidence="1">PH domain-containing protein</fullName>
    </recommendedName>
</protein>
<dbReference type="EMBL" id="KK583276">
    <property type="protein sequence ID" value="KDO22013.1"/>
    <property type="molecule type" value="Genomic_DNA"/>
</dbReference>
<dbReference type="Pfam" id="PF00169">
    <property type="entry name" value="PH"/>
    <property type="match status" value="1"/>
</dbReference>
<dbReference type="OMA" id="NELHKYP"/>
<dbReference type="InterPro" id="IPR037370">
    <property type="entry name" value="Pleckstrin"/>
</dbReference>
<dbReference type="PROSITE" id="PS50003">
    <property type="entry name" value="PH_DOMAIN"/>
    <property type="match status" value="1"/>
</dbReference>
<evidence type="ECO:0000259" key="1">
    <source>
        <dbReference type="PROSITE" id="PS50003"/>
    </source>
</evidence>
<reference evidence="2 3" key="1">
    <citation type="journal article" date="2013" name="PLoS Genet.">
        <title>Distinctive expansion of potential virulence genes in the genome of the oomycete fish pathogen Saprolegnia parasitica.</title>
        <authorList>
            <person name="Jiang R.H."/>
            <person name="de Bruijn I."/>
            <person name="Haas B.J."/>
            <person name="Belmonte R."/>
            <person name="Lobach L."/>
            <person name="Christie J."/>
            <person name="van den Ackerveken G."/>
            <person name="Bottin A."/>
            <person name="Bulone V."/>
            <person name="Diaz-Moreno S.M."/>
            <person name="Dumas B."/>
            <person name="Fan L."/>
            <person name="Gaulin E."/>
            <person name="Govers F."/>
            <person name="Grenville-Briggs L.J."/>
            <person name="Horner N.R."/>
            <person name="Levin J.Z."/>
            <person name="Mammella M."/>
            <person name="Meijer H.J."/>
            <person name="Morris P."/>
            <person name="Nusbaum C."/>
            <person name="Oome S."/>
            <person name="Phillips A.J."/>
            <person name="van Rooyen D."/>
            <person name="Rzeszutek E."/>
            <person name="Saraiva M."/>
            <person name="Secombes C.J."/>
            <person name="Seidl M.F."/>
            <person name="Snel B."/>
            <person name="Stassen J.H."/>
            <person name="Sykes S."/>
            <person name="Tripathy S."/>
            <person name="van den Berg H."/>
            <person name="Vega-Arreguin J.C."/>
            <person name="Wawra S."/>
            <person name="Young S.K."/>
            <person name="Zeng Q."/>
            <person name="Dieguez-Uribeondo J."/>
            <person name="Russ C."/>
            <person name="Tyler B.M."/>
            <person name="van West P."/>
        </authorList>
    </citation>
    <scope>NUCLEOTIDE SEQUENCE [LARGE SCALE GENOMIC DNA]</scope>
    <source>
        <strain evidence="2 3">CBS 223.65</strain>
    </source>
</reference>
<dbReference type="VEuPathDB" id="FungiDB:SPRG_12222"/>
<dbReference type="AlphaFoldDB" id="A0A067BUQ8"/>
<dbReference type="Gene3D" id="2.30.29.30">
    <property type="entry name" value="Pleckstrin-homology domain (PH domain)/Phosphotyrosine-binding domain (PTB)"/>
    <property type="match status" value="1"/>
</dbReference>
<dbReference type="GO" id="GO:0030036">
    <property type="term" value="P:actin cytoskeleton organization"/>
    <property type="evidence" value="ECO:0007669"/>
    <property type="project" value="TreeGrafter"/>
</dbReference>
<dbReference type="KEGG" id="spar:SPRG_12222"/>
<name>A0A067BUQ8_SAPPC</name>
<organism evidence="2 3">
    <name type="scientific">Saprolegnia parasitica (strain CBS 223.65)</name>
    <dbReference type="NCBI Taxonomy" id="695850"/>
    <lineage>
        <taxon>Eukaryota</taxon>
        <taxon>Sar</taxon>
        <taxon>Stramenopiles</taxon>
        <taxon>Oomycota</taxon>
        <taxon>Saprolegniomycetes</taxon>
        <taxon>Saprolegniales</taxon>
        <taxon>Saprolegniaceae</taxon>
        <taxon>Saprolegnia</taxon>
    </lineage>
</organism>
<proteinExistence type="predicted"/>
<dbReference type="RefSeq" id="XP_012207257.1">
    <property type="nucleotide sequence ID" value="XM_012351867.1"/>
</dbReference>
<dbReference type="PANTHER" id="PTHR12092:SF16">
    <property type="entry name" value="PH DOMAIN-CONTAINING PROTEIN"/>
    <property type="match status" value="1"/>
</dbReference>
<dbReference type="Proteomes" id="UP000030745">
    <property type="component" value="Unassembled WGS sequence"/>
</dbReference>
<dbReference type="SUPFAM" id="SSF50729">
    <property type="entry name" value="PH domain-like"/>
    <property type="match status" value="1"/>
</dbReference>
<evidence type="ECO:0000313" key="3">
    <source>
        <dbReference type="Proteomes" id="UP000030745"/>
    </source>
</evidence>
<dbReference type="GeneID" id="24134200"/>
<sequence>MSFVKSGYLLKEGSGQGLFQKKNWKRRYFELTSSTLRYSVLEQDAKVRGQINLDGLSGKAIETLAPETGADVALPTSQWRFVVATHDRRLVVATSSEQEMCDWVDALLRVLHEEPRFDTTPRSRPTLSPNELHKYPFAKPAAYGSLPIIKLALTKIDVAA</sequence>
<feature type="domain" description="PH" evidence="1">
    <location>
        <begin position="2"/>
        <end position="112"/>
    </location>
</feature>
<dbReference type="STRING" id="695850.A0A067BUQ8"/>